<name>A0ABU9B5F7_9BURK</name>
<feature type="compositionally biased region" description="Low complexity" evidence="1">
    <location>
        <begin position="34"/>
        <end position="44"/>
    </location>
</feature>
<evidence type="ECO:0000259" key="2">
    <source>
        <dbReference type="Pfam" id="PF19190"/>
    </source>
</evidence>
<dbReference type="RefSeq" id="WP_341372886.1">
    <property type="nucleotide sequence ID" value="NZ_JBBUTF010000003.1"/>
</dbReference>
<feature type="domain" description="BACON" evidence="2">
    <location>
        <begin position="480"/>
        <end position="558"/>
    </location>
</feature>
<dbReference type="InterPro" id="IPR015943">
    <property type="entry name" value="WD40/YVTN_repeat-like_dom_sf"/>
</dbReference>
<feature type="region of interest" description="Disordered" evidence="1">
    <location>
        <begin position="29"/>
        <end position="51"/>
    </location>
</feature>
<reference evidence="3 4" key="1">
    <citation type="submission" date="2024-04" db="EMBL/GenBank/DDBJ databases">
        <title>Novel species of the genus Ideonella isolated from streams.</title>
        <authorList>
            <person name="Lu H."/>
        </authorList>
    </citation>
    <scope>NUCLEOTIDE SEQUENCE [LARGE SCALE GENOMIC DNA]</scope>
    <source>
        <strain evidence="3 4">BYS139W</strain>
    </source>
</reference>
<comment type="caution">
    <text evidence="3">The sequence shown here is derived from an EMBL/GenBank/DDBJ whole genome shotgun (WGS) entry which is preliminary data.</text>
</comment>
<dbReference type="InterPro" id="IPR011044">
    <property type="entry name" value="Quino_amine_DH_bsu"/>
</dbReference>
<dbReference type="EMBL" id="JBBUTF010000003">
    <property type="protein sequence ID" value="MEK8025104.1"/>
    <property type="molecule type" value="Genomic_DNA"/>
</dbReference>
<dbReference type="InterPro" id="IPR024361">
    <property type="entry name" value="BACON"/>
</dbReference>
<evidence type="ECO:0000256" key="1">
    <source>
        <dbReference type="SAM" id="MobiDB-lite"/>
    </source>
</evidence>
<organism evidence="3 4">
    <name type="scientific">Pseudaquabacterium rugosum</name>
    <dbReference type="NCBI Taxonomy" id="2984194"/>
    <lineage>
        <taxon>Bacteria</taxon>
        <taxon>Pseudomonadati</taxon>
        <taxon>Pseudomonadota</taxon>
        <taxon>Betaproteobacteria</taxon>
        <taxon>Burkholderiales</taxon>
        <taxon>Sphaerotilaceae</taxon>
        <taxon>Pseudaquabacterium</taxon>
    </lineage>
</organism>
<protein>
    <recommendedName>
        <fullName evidence="2">BACON domain-containing protein</fullName>
    </recommendedName>
</protein>
<accession>A0ABU9B5F7</accession>
<feature type="region of interest" description="Disordered" evidence="1">
    <location>
        <begin position="1038"/>
        <end position="1058"/>
    </location>
</feature>
<keyword evidence="4" id="KW-1185">Reference proteome</keyword>
<dbReference type="Pfam" id="PF19190">
    <property type="entry name" value="BACON_2"/>
    <property type="match status" value="1"/>
</dbReference>
<sequence length="1058" mass="106576">MGWGVKAAGRLVSGALVLLVGCGGGGGGGGGTASGSDGSASGSAPATGWANPQVQVPVDSRLRVASSTGSVALAYDEGSAAAPAGALQAVATGDARGGLYVGATTPSGQADPNIDRVAVQVTSASASGGTAAVQIQPRLGLAAGRYTGTVLLLACPDSACSRQYAGSPLAVAYTLTVAPRPADALVASPTSLTLSGYVGEAATAPLQVQGGPAGETTAVSAGASWLTATPLVDGRSTISATATVAGTYSSQLVLTAGARRTQVPVVYTALPRHLALGTAQASLSATSGQGASATVAIARLAGGATSYSVQTQDSAWLTVAAQRADSFDLQVASLPAGVYTGSVSVRSGDDLVLLPVRYTVAAPPGGERQPAVAVTSPTLTAAEGGRSASLPLGLTRASWNPEVRSAIAYATGGPVGWLSLGTSAAGDLLLQADARALAAGRFSATVTLTPAWPAQPLTLPVSLTVGPGLSLPAAQTATLDSETTAERLTGSLTPATLGATALRWSASSDAAWLQLTRDSGTLGDSVAWRIAPDLAQARGGDGDLTATITVRANAAESNLALTPVTTRVTLQRALGEVHGIGPGTLVAGQAASVIVRGRGMAGLADPAARLSIGTAGASITPTRITRLGDAALRVDLPALPAGNSPVCVGNALGLSTPCATLTVLAPQTLPAAGLVTGGSLPSGNSLGGLVHDARRGILYLANRGTGAIQRWADGRGLSASPNTAAEVLALPELDDIALSPDGQWLVATERNGRLHLIDPAGFTLSASYTAPGPFFPVPAGGHGLAITNDGRVWLTVGGGWNAVYSFNLRTRQFTRETLGVGGDAYYGGPWFEVSRNGERLVAVQSASQSPAPPLLVLDNSQSGGWRANPVDLSFFYWSMNGLDDQGTVLQVMGGVWDAQFNALGRVALPDAGWTHAASVLSPDGQRLYVHALPPDWTDASSTVMPRVYVFDTTVRGGPYAALPLLARWDLPAYATCHTDGYGSACLRPQMSTSADGRSLFIAGTVRLLVVPVPQPLPGTVDATPTSAAATLLRRTAMPRLPLPGTMPGTRRGASLPRR</sequence>
<evidence type="ECO:0000313" key="4">
    <source>
        <dbReference type="Proteomes" id="UP001368500"/>
    </source>
</evidence>
<dbReference type="SUPFAM" id="SSF50969">
    <property type="entry name" value="YVTN repeat-like/Quinoprotein amine dehydrogenase"/>
    <property type="match status" value="1"/>
</dbReference>
<proteinExistence type="predicted"/>
<dbReference type="PROSITE" id="PS51257">
    <property type="entry name" value="PROKAR_LIPOPROTEIN"/>
    <property type="match status" value="1"/>
</dbReference>
<dbReference type="Gene3D" id="2.130.10.10">
    <property type="entry name" value="YVTN repeat-like/Quinoprotein amine dehydrogenase"/>
    <property type="match status" value="1"/>
</dbReference>
<dbReference type="Proteomes" id="UP001368500">
    <property type="component" value="Unassembled WGS sequence"/>
</dbReference>
<evidence type="ECO:0000313" key="3">
    <source>
        <dbReference type="EMBL" id="MEK8025104.1"/>
    </source>
</evidence>
<gene>
    <name evidence="3" type="ORF">AACH11_03900</name>
</gene>